<evidence type="ECO:0000313" key="3">
    <source>
        <dbReference type="EMBL" id="GLK06882.1"/>
    </source>
</evidence>
<reference evidence="3" key="2">
    <citation type="submission" date="2023-01" db="EMBL/GenBank/DDBJ databases">
        <authorList>
            <person name="Sun Q."/>
            <person name="Evtushenko L."/>
        </authorList>
    </citation>
    <scope>NUCLEOTIDE SEQUENCE</scope>
    <source>
        <strain evidence="3">VKM Ac-2007</strain>
    </source>
</reference>
<feature type="chain" id="PRO_5040786575" description="MucB/RseB N-terminal domain-containing protein" evidence="2">
    <location>
        <begin position="21"/>
        <end position="312"/>
    </location>
</feature>
<gene>
    <name evidence="3" type="ORF">GCM10017600_02870</name>
</gene>
<sequence>MRLWFALATAALIATMPVSALPAVAQSTPPDPVRALKQQFRTERGVQISEVTRLTRDGRTLLRMRAGGRLQFGPSGAVASDGLWQEAPDPATLKKREGTDDELVRIELINVGGNRYLSGLDFGFYPAARGKTWVRTKSPRGVEADAATISTQTIDVFDPAVLKTVLKGTTGRPVSGGFLYRGSVSYAQLYQAARNVYAVPLRGAAVEELHKMKIAWRLWTDPTGLPTRLMTSEASGGKGLPILSRTDTRYTDWGSHVLVIAPPADEVVDEKELKLPDLAELLDRLEPNELISALNARQDGDDSSSRARTSAH</sequence>
<evidence type="ECO:0000256" key="2">
    <source>
        <dbReference type="SAM" id="SignalP"/>
    </source>
</evidence>
<feature type="region of interest" description="Disordered" evidence="1">
    <location>
        <begin position="293"/>
        <end position="312"/>
    </location>
</feature>
<dbReference type="RefSeq" id="WP_271215473.1">
    <property type="nucleotide sequence ID" value="NZ_BAAAVD010000006.1"/>
</dbReference>
<name>A0A9W6MAD2_9ACTN</name>
<feature type="signal peptide" evidence="2">
    <location>
        <begin position="1"/>
        <end position="20"/>
    </location>
</feature>
<reference evidence="3" key="1">
    <citation type="journal article" date="2014" name="Int. J. Syst. Evol. Microbiol.">
        <title>Complete genome sequence of Corynebacterium casei LMG S-19264T (=DSM 44701T), isolated from a smear-ripened cheese.</title>
        <authorList>
            <consortium name="US DOE Joint Genome Institute (JGI-PGF)"/>
            <person name="Walter F."/>
            <person name="Albersmeier A."/>
            <person name="Kalinowski J."/>
            <person name="Ruckert C."/>
        </authorList>
    </citation>
    <scope>NUCLEOTIDE SEQUENCE</scope>
    <source>
        <strain evidence="3">VKM Ac-2007</strain>
    </source>
</reference>
<evidence type="ECO:0000313" key="4">
    <source>
        <dbReference type="Proteomes" id="UP001143474"/>
    </source>
</evidence>
<protein>
    <recommendedName>
        <fullName evidence="5">MucB/RseB N-terminal domain-containing protein</fullName>
    </recommendedName>
</protein>
<accession>A0A9W6MAD2</accession>
<keyword evidence="4" id="KW-1185">Reference proteome</keyword>
<proteinExistence type="predicted"/>
<keyword evidence="2" id="KW-0732">Signal</keyword>
<dbReference type="Proteomes" id="UP001143474">
    <property type="component" value="Unassembled WGS sequence"/>
</dbReference>
<organism evidence="3 4">
    <name type="scientific">Streptosporangium carneum</name>
    <dbReference type="NCBI Taxonomy" id="47481"/>
    <lineage>
        <taxon>Bacteria</taxon>
        <taxon>Bacillati</taxon>
        <taxon>Actinomycetota</taxon>
        <taxon>Actinomycetes</taxon>
        <taxon>Streptosporangiales</taxon>
        <taxon>Streptosporangiaceae</taxon>
        <taxon>Streptosporangium</taxon>
    </lineage>
</organism>
<dbReference type="EMBL" id="BSEV01000001">
    <property type="protein sequence ID" value="GLK06882.1"/>
    <property type="molecule type" value="Genomic_DNA"/>
</dbReference>
<evidence type="ECO:0000256" key="1">
    <source>
        <dbReference type="SAM" id="MobiDB-lite"/>
    </source>
</evidence>
<comment type="caution">
    <text evidence="3">The sequence shown here is derived from an EMBL/GenBank/DDBJ whole genome shotgun (WGS) entry which is preliminary data.</text>
</comment>
<evidence type="ECO:0008006" key="5">
    <source>
        <dbReference type="Google" id="ProtNLM"/>
    </source>
</evidence>
<dbReference type="AlphaFoldDB" id="A0A9W6MAD2"/>